<dbReference type="RefSeq" id="XP_053532043.1">
    <property type="nucleotide sequence ID" value="XM_053676068.1"/>
</dbReference>
<dbReference type="OrthoDB" id="10034627at2759"/>
<keyword evidence="1" id="KW-1185">Reference proteome</keyword>
<dbReference type="GeneID" id="108259078"/>
<organism evidence="1 2">
    <name type="scientific">Ictalurus punctatus</name>
    <name type="common">Channel catfish</name>
    <name type="synonym">Silurus punctatus</name>
    <dbReference type="NCBI Taxonomy" id="7998"/>
    <lineage>
        <taxon>Eukaryota</taxon>
        <taxon>Metazoa</taxon>
        <taxon>Chordata</taxon>
        <taxon>Craniata</taxon>
        <taxon>Vertebrata</taxon>
        <taxon>Euteleostomi</taxon>
        <taxon>Actinopterygii</taxon>
        <taxon>Neopterygii</taxon>
        <taxon>Teleostei</taxon>
        <taxon>Ostariophysi</taxon>
        <taxon>Siluriformes</taxon>
        <taxon>Ictaluridae</taxon>
        <taxon>Ictalurus</taxon>
    </lineage>
</organism>
<dbReference type="Pfam" id="PF17670">
    <property type="entry name" value="DUF5530"/>
    <property type="match status" value="1"/>
</dbReference>
<reference evidence="1" key="1">
    <citation type="journal article" date="2016" name="Nat. Commun.">
        <title>The channel catfish genome sequence provides insights into the evolution of scale formation in teleosts.</title>
        <authorList>
            <person name="Liu Z."/>
            <person name="Liu S."/>
            <person name="Yao J."/>
            <person name="Bao L."/>
            <person name="Zhang J."/>
            <person name="Li Y."/>
            <person name="Jiang C."/>
            <person name="Sun L."/>
            <person name="Wang R."/>
            <person name="Zhang Y."/>
            <person name="Zhou T."/>
            <person name="Zeng Q."/>
            <person name="Fu Q."/>
            <person name="Gao S."/>
            <person name="Li N."/>
            <person name="Koren S."/>
            <person name="Jiang Y."/>
            <person name="Zimin A."/>
            <person name="Xu P."/>
            <person name="Phillippy A.M."/>
            <person name="Geng X."/>
            <person name="Song L."/>
            <person name="Sun F."/>
            <person name="Li C."/>
            <person name="Wang X."/>
            <person name="Chen A."/>
            <person name="Jin Y."/>
            <person name="Yuan Z."/>
            <person name="Yang Y."/>
            <person name="Tan S."/>
            <person name="Peatman E."/>
            <person name="Lu J."/>
            <person name="Qin Z."/>
            <person name="Dunham R."/>
            <person name="Li Z."/>
            <person name="Sonstegard T."/>
            <person name="Feng J."/>
            <person name="Danzmann R.G."/>
            <person name="Schroeder S."/>
            <person name="Scheffler B."/>
            <person name="Duke M.V."/>
            <person name="Ballard L."/>
            <person name="Kucuktas H."/>
            <person name="Kaltenboeck L."/>
            <person name="Liu H."/>
            <person name="Armbruster J."/>
            <person name="Xie Y."/>
            <person name="Kirby M.L."/>
            <person name="Tian Y."/>
            <person name="Flanagan M.E."/>
            <person name="Mu W."/>
            <person name="Waldbieser G.C."/>
        </authorList>
    </citation>
    <scope>NUCLEOTIDE SEQUENCE [LARGE SCALE GENOMIC DNA]</scope>
    <source>
        <strain evidence="1">SDA103</strain>
    </source>
</reference>
<sequence>MEDIMFIWTHMDFAVHCRMAGSGVALRLHEFKERNVIGQQHGSVLRPGRDVKGLYPGQLARAHIIPSPPWQRMNLMSVKCPPEEEQTYQRSFDLITLQALEMRATHTPHNTHLTSHTVYQQQFGRQAHLYPPDDTKMTLISHPAPLQQSYHFTPL</sequence>
<dbReference type="Proteomes" id="UP000221080">
    <property type="component" value="Chromosome 26"/>
</dbReference>
<protein>
    <submittedName>
        <fullName evidence="2">Uncharacterized protein C1orf100 isoform X1</fullName>
    </submittedName>
</protein>
<accession>A0A9F7RB90</accession>
<gene>
    <name evidence="2" type="primary">LOC108259078</name>
</gene>
<dbReference type="InterPro" id="IPR037668">
    <property type="entry name" value="SPMIP3"/>
</dbReference>
<dbReference type="PANTHER" id="PTHR31763:SF2">
    <property type="entry name" value="CHROMOSOME 1 OPEN READING FRAME 100"/>
    <property type="match status" value="1"/>
</dbReference>
<evidence type="ECO:0000313" key="1">
    <source>
        <dbReference type="Proteomes" id="UP000221080"/>
    </source>
</evidence>
<evidence type="ECO:0000313" key="2">
    <source>
        <dbReference type="RefSeq" id="XP_053532043.1"/>
    </source>
</evidence>
<reference evidence="2" key="2">
    <citation type="submission" date="2025-08" db="UniProtKB">
        <authorList>
            <consortium name="RefSeq"/>
        </authorList>
    </citation>
    <scope>IDENTIFICATION</scope>
    <source>
        <tissue evidence="2">Blood</tissue>
    </source>
</reference>
<name>A0A9F7RB90_ICTPU</name>
<dbReference type="AlphaFoldDB" id="A0A9F7RB90"/>
<dbReference type="PANTHER" id="PTHR31763">
    <property type="entry name" value="HYPOTHETICAL PROTEIN LOC689766"/>
    <property type="match status" value="1"/>
</dbReference>
<proteinExistence type="predicted"/>